<dbReference type="EMBL" id="PGCI01000183">
    <property type="protein sequence ID" value="PLW35172.1"/>
    <property type="molecule type" value="Genomic_DNA"/>
</dbReference>
<keyword evidence="5" id="KW-1185">Reference proteome</keyword>
<name>A0A2N5S1S1_9BASI</name>
<evidence type="ECO:0000256" key="2">
    <source>
        <dbReference type="SAM" id="SignalP"/>
    </source>
</evidence>
<dbReference type="Proteomes" id="UP000235392">
    <property type="component" value="Unassembled WGS sequence"/>
</dbReference>
<evidence type="ECO:0000313" key="5">
    <source>
        <dbReference type="Proteomes" id="UP000235388"/>
    </source>
</evidence>
<dbReference type="OrthoDB" id="2518618at2759"/>
<evidence type="ECO:0000313" key="6">
    <source>
        <dbReference type="Proteomes" id="UP000235392"/>
    </source>
</evidence>
<evidence type="ECO:0000313" key="3">
    <source>
        <dbReference type="EMBL" id="PLW07198.1"/>
    </source>
</evidence>
<evidence type="ECO:0000313" key="4">
    <source>
        <dbReference type="EMBL" id="PLW35172.1"/>
    </source>
</evidence>
<keyword evidence="2" id="KW-0732">Signal</keyword>
<evidence type="ECO:0000256" key="1">
    <source>
        <dbReference type="SAM" id="MobiDB-lite"/>
    </source>
</evidence>
<dbReference type="AlphaFoldDB" id="A0A2N5S1S1"/>
<dbReference type="Proteomes" id="UP000235388">
    <property type="component" value="Unassembled WGS sequence"/>
</dbReference>
<feature type="signal peptide" evidence="2">
    <location>
        <begin position="1"/>
        <end position="23"/>
    </location>
</feature>
<protein>
    <recommendedName>
        <fullName evidence="7">Secreted protein</fullName>
    </recommendedName>
</protein>
<accession>A0A2N5S1S1</accession>
<sequence>MFQAGTLLKIWLLSATITLGILAVVDLAETSGQENLVRRGQLGSNALHRRAPKPGATQTPISAQCGNSFNNQELKKYPLNDDEVACTGYGDRQFKCKIAQCEIRDHVYFPLKKPIPFNREHDKADEGKDKDNYQYHDCKPQFGHNKKPVKVYPIRYWAHNVEGNLYVEGYQDTSDKTPRFYICKWKHIRDQNNQRPWCDGCVPWKFEQRLIPAASS</sequence>
<comment type="caution">
    <text evidence="3">The sequence shown here is derived from an EMBL/GenBank/DDBJ whole genome shotgun (WGS) entry which is preliminary data.</text>
</comment>
<organism evidence="3 5">
    <name type="scientific">Puccinia coronata f. sp. avenae</name>
    <dbReference type="NCBI Taxonomy" id="200324"/>
    <lineage>
        <taxon>Eukaryota</taxon>
        <taxon>Fungi</taxon>
        <taxon>Dikarya</taxon>
        <taxon>Basidiomycota</taxon>
        <taxon>Pucciniomycotina</taxon>
        <taxon>Pucciniomycetes</taxon>
        <taxon>Pucciniales</taxon>
        <taxon>Pucciniaceae</taxon>
        <taxon>Puccinia</taxon>
    </lineage>
</organism>
<feature type="chain" id="PRO_5015083447" description="Secreted protein" evidence="2">
    <location>
        <begin position="24"/>
        <end position="216"/>
    </location>
</feature>
<reference evidence="5 6" key="1">
    <citation type="submission" date="2017-11" db="EMBL/GenBank/DDBJ databases">
        <title>De novo assembly and phasing of dikaryotic genomes from two isolates of Puccinia coronata f. sp. avenae, the causal agent of oat crown rust.</title>
        <authorList>
            <person name="Miller M.E."/>
            <person name="Zhang Y."/>
            <person name="Omidvar V."/>
            <person name="Sperschneider J."/>
            <person name="Schwessinger B."/>
            <person name="Raley C."/>
            <person name="Palmer J.M."/>
            <person name="Garnica D."/>
            <person name="Upadhyaya N."/>
            <person name="Rathjen J."/>
            <person name="Taylor J.M."/>
            <person name="Park R.F."/>
            <person name="Dodds P.N."/>
            <person name="Hirsch C.D."/>
            <person name="Kianian S.F."/>
            <person name="Figueroa M."/>
        </authorList>
    </citation>
    <scope>NUCLEOTIDE SEQUENCE [LARGE SCALE GENOMIC DNA]</scope>
    <source>
        <strain evidence="3">12NC29</strain>
        <strain evidence="4">12SD80</strain>
    </source>
</reference>
<evidence type="ECO:0008006" key="7">
    <source>
        <dbReference type="Google" id="ProtNLM"/>
    </source>
</evidence>
<gene>
    <name evidence="3" type="ORF">PCANC_24867</name>
    <name evidence="4" type="ORF">PCASD_11226</name>
</gene>
<dbReference type="EMBL" id="PGCJ01001246">
    <property type="protein sequence ID" value="PLW07198.1"/>
    <property type="molecule type" value="Genomic_DNA"/>
</dbReference>
<proteinExistence type="predicted"/>
<feature type="region of interest" description="Disordered" evidence="1">
    <location>
        <begin position="39"/>
        <end position="64"/>
    </location>
</feature>